<feature type="transmembrane region" description="Helical" evidence="6">
    <location>
        <begin position="132"/>
        <end position="152"/>
    </location>
</feature>
<name>A0A2T6C0G9_9BACL</name>
<reference evidence="8 9" key="1">
    <citation type="submission" date="2018-04" db="EMBL/GenBank/DDBJ databases">
        <title>Genomic Encyclopedia of Archaeal and Bacterial Type Strains, Phase II (KMG-II): from individual species to whole genera.</title>
        <authorList>
            <person name="Goeker M."/>
        </authorList>
    </citation>
    <scope>NUCLEOTIDE SEQUENCE [LARGE SCALE GENOMIC DNA]</scope>
    <source>
        <strain evidence="8 9">DSM 45787</strain>
    </source>
</reference>
<evidence type="ECO:0000256" key="2">
    <source>
        <dbReference type="ARBA" id="ARBA00022475"/>
    </source>
</evidence>
<evidence type="ECO:0000256" key="6">
    <source>
        <dbReference type="SAM" id="Phobius"/>
    </source>
</evidence>
<gene>
    <name evidence="8" type="ORF">C8P63_10675</name>
</gene>
<evidence type="ECO:0000256" key="1">
    <source>
        <dbReference type="ARBA" id="ARBA00004651"/>
    </source>
</evidence>
<keyword evidence="3 6" id="KW-0812">Transmembrane</keyword>
<organism evidence="8 9">
    <name type="scientific">Melghirimyces profundicolus</name>
    <dbReference type="NCBI Taxonomy" id="1242148"/>
    <lineage>
        <taxon>Bacteria</taxon>
        <taxon>Bacillati</taxon>
        <taxon>Bacillota</taxon>
        <taxon>Bacilli</taxon>
        <taxon>Bacillales</taxon>
        <taxon>Thermoactinomycetaceae</taxon>
        <taxon>Melghirimyces</taxon>
    </lineage>
</organism>
<dbReference type="OrthoDB" id="9794512at2"/>
<sequence>MRKIWSLFRKELQLYLFSPTSYVAFAFFFLVLGYLFSTAFLGAQRVEESMVYNPMSLLFLFVTPMLTMRLLSEEFRQGTDELLFTSPINVFQLVAGKYLASVTVVVFLLAVSLIYPFILFSYGSVDWGKLSAAYLGVFLLASAMMAVGVFASSLSASQMVAGITSFAILLAFWLIESVSDALYGGSRELFQKFSPIFHLNDFEQGIVDVSHVLYYLVFVLLFLGLSVQSLEKRRWR</sequence>
<keyword evidence="9" id="KW-1185">Reference proteome</keyword>
<evidence type="ECO:0000259" key="7">
    <source>
        <dbReference type="Pfam" id="PF01061"/>
    </source>
</evidence>
<comment type="caution">
    <text evidence="8">The sequence shown here is derived from an EMBL/GenBank/DDBJ whole genome shotgun (WGS) entry which is preliminary data.</text>
</comment>
<feature type="transmembrane region" description="Helical" evidence="6">
    <location>
        <begin position="51"/>
        <end position="71"/>
    </location>
</feature>
<dbReference type="Pfam" id="PF01061">
    <property type="entry name" value="ABC2_membrane"/>
    <property type="match status" value="1"/>
</dbReference>
<dbReference type="RefSeq" id="WP_108022449.1">
    <property type="nucleotide sequence ID" value="NZ_QBKR01000006.1"/>
</dbReference>
<dbReference type="PANTHER" id="PTHR30294">
    <property type="entry name" value="MEMBRANE COMPONENT OF ABC TRANSPORTER YHHJ-RELATED"/>
    <property type="match status" value="1"/>
</dbReference>
<comment type="subcellular location">
    <subcellularLocation>
        <location evidence="1">Cell membrane</location>
        <topology evidence="1">Multi-pass membrane protein</topology>
    </subcellularLocation>
</comment>
<evidence type="ECO:0000313" key="8">
    <source>
        <dbReference type="EMBL" id="PTX61823.1"/>
    </source>
</evidence>
<feature type="transmembrane region" description="Helical" evidence="6">
    <location>
        <begin position="12"/>
        <end position="36"/>
    </location>
</feature>
<dbReference type="InterPro" id="IPR013525">
    <property type="entry name" value="ABC2_TM"/>
</dbReference>
<dbReference type="GO" id="GO:0140359">
    <property type="term" value="F:ABC-type transporter activity"/>
    <property type="evidence" value="ECO:0007669"/>
    <property type="project" value="InterPro"/>
</dbReference>
<keyword evidence="4 6" id="KW-1133">Transmembrane helix</keyword>
<keyword evidence="5 6" id="KW-0472">Membrane</keyword>
<accession>A0A2T6C0G9</accession>
<evidence type="ECO:0000313" key="9">
    <source>
        <dbReference type="Proteomes" id="UP000244240"/>
    </source>
</evidence>
<dbReference type="EMBL" id="QBKR01000006">
    <property type="protein sequence ID" value="PTX61823.1"/>
    <property type="molecule type" value="Genomic_DNA"/>
</dbReference>
<evidence type="ECO:0000256" key="3">
    <source>
        <dbReference type="ARBA" id="ARBA00022692"/>
    </source>
</evidence>
<dbReference type="AlphaFoldDB" id="A0A2T6C0G9"/>
<evidence type="ECO:0000256" key="4">
    <source>
        <dbReference type="ARBA" id="ARBA00022989"/>
    </source>
</evidence>
<evidence type="ECO:0000256" key="5">
    <source>
        <dbReference type="ARBA" id="ARBA00023136"/>
    </source>
</evidence>
<protein>
    <submittedName>
        <fullName evidence="8">ABC-2 type transport system permease protein</fullName>
    </submittedName>
</protein>
<feature type="transmembrane region" description="Helical" evidence="6">
    <location>
        <begin position="98"/>
        <end position="120"/>
    </location>
</feature>
<keyword evidence="2" id="KW-1003">Cell membrane</keyword>
<feature type="transmembrane region" description="Helical" evidence="6">
    <location>
        <begin position="159"/>
        <end position="175"/>
    </location>
</feature>
<dbReference type="GO" id="GO:0005886">
    <property type="term" value="C:plasma membrane"/>
    <property type="evidence" value="ECO:0007669"/>
    <property type="project" value="UniProtKB-SubCell"/>
</dbReference>
<dbReference type="PANTHER" id="PTHR30294:SF29">
    <property type="entry name" value="MULTIDRUG ABC TRANSPORTER PERMEASE YBHS-RELATED"/>
    <property type="match status" value="1"/>
</dbReference>
<feature type="domain" description="ABC-2 type transporter transmembrane" evidence="7">
    <location>
        <begin position="3"/>
        <end position="176"/>
    </location>
</feature>
<dbReference type="InterPro" id="IPR051449">
    <property type="entry name" value="ABC-2_transporter_component"/>
</dbReference>
<dbReference type="Proteomes" id="UP000244240">
    <property type="component" value="Unassembled WGS sequence"/>
</dbReference>
<proteinExistence type="predicted"/>
<feature type="transmembrane region" description="Helical" evidence="6">
    <location>
        <begin position="212"/>
        <end position="230"/>
    </location>
</feature>